<dbReference type="RefSeq" id="WP_040450871.1">
    <property type="nucleotide sequence ID" value="NZ_CXWD01000009.1"/>
</dbReference>
<gene>
    <name evidence="2" type="ORF">LAX5112_02566</name>
</gene>
<protein>
    <submittedName>
        <fullName evidence="2">Putative small integral membrane protein</fullName>
    </submittedName>
</protein>
<evidence type="ECO:0000313" key="3">
    <source>
        <dbReference type="Proteomes" id="UP000053235"/>
    </source>
</evidence>
<feature type="transmembrane region" description="Helical" evidence="1">
    <location>
        <begin position="6"/>
        <end position="30"/>
    </location>
</feature>
<accession>A0A0M7A887</accession>
<dbReference type="InterPro" id="IPR018678">
    <property type="entry name" value="DUF2160_TM"/>
</dbReference>
<reference evidence="3" key="1">
    <citation type="submission" date="2015-07" db="EMBL/GenBank/DDBJ databases">
        <authorList>
            <person name="Rodrigo-Torres Lidia"/>
            <person name="Arahal R.David."/>
        </authorList>
    </citation>
    <scope>NUCLEOTIDE SEQUENCE [LARGE SCALE GENOMIC DNA]</scope>
    <source>
        <strain evidence="3">CECT 5112</strain>
    </source>
</reference>
<dbReference type="OrthoDB" id="5420630at2"/>
<dbReference type="AlphaFoldDB" id="A0A0M7A887"/>
<evidence type="ECO:0000313" key="2">
    <source>
        <dbReference type="EMBL" id="CTQ70662.1"/>
    </source>
</evidence>
<keyword evidence="1" id="KW-0812">Transmembrane</keyword>
<dbReference type="STRING" id="388408.LAX5112_02566"/>
<keyword evidence="3" id="KW-1185">Reference proteome</keyword>
<evidence type="ECO:0000256" key="1">
    <source>
        <dbReference type="SAM" id="Phobius"/>
    </source>
</evidence>
<organism evidence="2 3">
    <name type="scientific">Roseibium alexandrii</name>
    <dbReference type="NCBI Taxonomy" id="388408"/>
    <lineage>
        <taxon>Bacteria</taxon>
        <taxon>Pseudomonadati</taxon>
        <taxon>Pseudomonadota</taxon>
        <taxon>Alphaproteobacteria</taxon>
        <taxon>Hyphomicrobiales</taxon>
        <taxon>Stappiaceae</taxon>
        <taxon>Roseibium</taxon>
    </lineage>
</organism>
<keyword evidence="1" id="KW-1133">Transmembrane helix</keyword>
<sequence length="92" mass="10399">MLGWMAWTWPTALLFVGIFSAIGFLTVLELKFPGGAERVGILRLTTTRGDRLFITLLGTAYIFLAWLGLVGMPLWWPLAISIGWGFFCFWKV</sequence>
<name>A0A0M7A887_9HYPH</name>
<dbReference type="Pfam" id="PF09928">
    <property type="entry name" value="DUF2160"/>
    <property type="match status" value="1"/>
</dbReference>
<feature type="transmembrane region" description="Helical" evidence="1">
    <location>
        <begin position="51"/>
        <end position="68"/>
    </location>
</feature>
<feature type="transmembrane region" description="Helical" evidence="1">
    <location>
        <begin position="74"/>
        <end position="90"/>
    </location>
</feature>
<proteinExistence type="predicted"/>
<dbReference type="EMBL" id="CXWD01000009">
    <property type="protein sequence ID" value="CTQ70662.1"/>
    <property type="molecule type" value="Genomic_DNA"/>
</dbReference>
<keyword evidence="1" id="KW-0472">Membrane</keyword>
<dbReference type="Proteomes" id="UP000053235">
    <property type="component" value="Unassembled WGS sequence"/>
</dbReference>